<proteinExistence type="predicted"/>
<keyword evidence="4" id="KW-1185">Reference proteome</keyword>
<dbReference type="AlphaFoldDB" id="A0A812WWW1"/>
<feature type="compositionally biased region" description="Basic and acidic residues" evidence="2">
    <location>
        <begin position="353"/>
        <end position="362"/>
    </location>
</feature>
<keyword evidence="1" id="KW-0175">Coiled coil</keyword>
<feature type="compositionally biased region" description="Basic residues" evidence="2">
    <location>
        <begin position="544"/>
        <end position="554"/>
    </location>
</feature>
<dbReference type="EMBL" id="CAJNIZ010044982">
    <property type="protein sequence ID" value="CAE7707103.1"/>
    <property type="molecule type" value="Genomic_DNA"/>
</dbReference>
<gene>
    <name evidence="3" type="ORF">SPIL2461_LOCUS19973</name>
</gene>
<evidence type="ECO:0000256" key="2">
    <source>
        <dbReference type="SAM" id="MobiDB-lite"/>
    </source>
</evidence>
<feature type="region of interest" description="Disordered" evidence="2">
    <location>
        <begin position="655"/>
        <end position="712"/>
    </location>
</feature>
<comment type="caution">
    <text evidence="3">The sequence shown here is derived from an EMBL/GenBank/DDBJ whole genome shotgun (WGS) entry which is preliminary data.</text>
</comment>
<evidence type="ECO:0000313" key="3">
    <source>
        <dbReference type="EMBL" id="CAE7707103.1"/>
    </source>
</evidence>
<organism evidence="3 4">
    <name type="scientific">Symbiodinium pilosum</name>
    <name type="common">Dinoflagellate</name>
    <dbReference type="NCBI Taxonomy" id="2952"/>
    <lineage>
        <taxon>Eukaryota</taxon>
        <taxon>Sar</taxon>
        <taxon>Alveolata</taxon>
        <taxon>Dinophyceae</taxon>
        <taxon>Suessiales</taxon>
        <taxon>Symbiodiniaceae</taxon>
        <taxon>Symbiodinium</taxon>
    </lineage>
</organism>
<protein>
    <submittedName>
        <fullName evidence="3">Uncharacterized protein</fullName>
    </submittedName>
</protein>
<feature type="coiled-coil region" evidence="1">
    <location>
        <begin position="103"/>
        <end position="170"/>
    </location>
</feature>
<dbReference type="Proteomes" id="UP000649617">
    <property type="component" value="Unassembled WGS sequence"/>
</dbReference>
<sequence length="712" mass="78483">MPSCRLQRRRRAVYSRSRVSPAASSKWQRLKQAVPGKASITKLVPQILKEPDGGLNVAARRTIFGHARNILQSRSPVDRQEKMLMIRAVVRGAKNHNQQEGFVTALHQNAEQKKQERLRQEEEEEAEQGVASLELDMSLQPCALTPSDLLEEAIQQAEKLKEIAGDAEADEFLQDMNEAVDSCVRMLADLKAALEVDSKILRDEVGAMDRSTARVKALLQDLQCDVDSIRDALRQQAGSRSQSAEKKKQVEEAKRIAFTFCDGTEKLLQYTDANLDEIFMKRLLSFPEEAENNEDDAAAARPSRQTSIAGAANLYEVFAAAQDTVGECKAGQAGYEGPQAEQAEQAKQAEQAELERLEHGDDPDAGASFVAEQGHEGRSSIYGDASGEEEEGMEMAQQLKGMSTQEESGSETVRSSRRIEQIVFHLDGDEAQQDESQGDASEGNPSTTTSQERSHSRHSPATRARPEGSMKSIGEPGLFCPSESEEEAEEDVVDEQSAQADPAEPSEPEPSQESGSDAGAELSQPPELAERSELSPDGVSVKAPKQRRKSKSNPKTKIVEPVIKTRIQLLPPVRLPALTSRNRKNTGDLDWTMEDLNTEELTLLTAVIDEDEPHNSLQSVSHDPAKERLWKSVFGLDDMSPSGRLPQIQQLPQLLHKGPESPRAGTSPKCRQLAQMVDHPRTPRTPKTPRTPRTPRSPLRKVKPGKSESRSD</sequence>
<feature type="region of interest" description="Disordered" evidence="2">
    <location>
        <begin position="330"/>
        <end position="560"/>
    </location>
</feature>
<accession>A0A812WWW1</accession>
<feature type="compositionally biased region" description="Polar residues" evidence="2">
    <location>
        <begin position="400"/>
        <end position="413"/>
    </location>
</feature>
<feature type="compositionally biased region" description="Low complexity" evidence="2">
    <location>
        <begin position="495"/>
        <end position="514"/>
    </location>
</feature>
<feature type="compositionally biased region" description="Polar residues" evidence="2">
    <location>
        <begin position="438"/>
        <end position="451"/>
    </location>
</feature>
<feature type="compositionally biased region" description="Acidic residues" evidence="2">
    <location>
        <begin position="483"/>
        <end position="494"/>
    </location>
</feature>
<feature type="compositionally biased region" description="Low complexity" evidence="2">
    <location>
        <begin position="330"/>
        <end position="351"/>
    </location>
</feature>
<reference evidence="3" key="1">
    <citation type="submission" date="2021-02" db="EMBL/GenBank/DDBJ databases">
        <authorList>
            <person name="Dougan E. K."/>
            <person name="Rhodes N."/>
            <person name="Thang M."/>
            <person name="Chan C."/>
        </authorList>
    </citation>
    <scope>NUCLEOTIDE SEQUENCE</scope>
</reference>
<evidence type="ECO:0000256" key="1">
    <source>
        <dbReference type="SAM" id="Coils"/>
    </source>
</evidence>
<evidence type="ECO:0000313" key="4">
    <source>
        <dbReference type="Proteomes" id="UP000649617"/>
    </source>
</evidence>
<dbReference type="OrthoDB" id="432542at2759"/>
<name>A0A812WWW1_SYMPI</name>